<dbReference type="Proteomes" id="UP000581135">
    <property type="component" value="Unassembled WGS sequence"/>
</dbReference>
<evidence type="ECO:0000313" key="2">
    <source>
        <dbReference type="Proteomes" id="UP000581135"/>
    </source>
</evidence>
<accession>A0A839SQ12</accession>
<name>A0A839SQ12_9PROT</name>
<dbReference type="AlphaFoldDB" id="A0A839SQ12"/>
<gene>
    <name evidence="1" type="ORF">FHR98_000199</name>
</gene>
<comment type="caution">
    <text evidence="1">The sequence shown here is derived from an EMBL/GenBank/DDBJ whole genome shotgun (WGS) entry which is preliminary data.</text>
</comment>
<proteinExistence type="predicted"/>
<evidence type="ECO:0000313" key="1">
    <source>
        <dbReference type="EMBL" id="MBB3063934.1"/>
    </source>
</evidence>
<organism evidence="1 2">
    <name type="scientific">Limibacillus halophilus</name>
    <dbReference type="NCBI Taxonomy" id="1579333"/>
    <lineage>
        <taxon>Bacteria</taxon>
        <taxon>Pseudomonadati</taxon>
        <taxon>Pseudomonadota</taxon>
        <taxon>Alphaproteobacteria</taxon>
        <taxon>Rhodospirillales</taxon>
        <taxon>Rhodovibrionaceae</taxon>
        <taxon>Limibacillus</taxon>
    </lineage>
</organism>
<dbReference type="RefSeq" id="WP_183414743.1">
    <property type="nucleotide sequence ID" value="NZ_JACHXA010000001.1"/>
</dbReference>
<dbReference type="EMBL" id="JACHXA010000001">
    <property type="protein sequence ID" value="MBB3063934.1"/>
    <property type="molecule type" value="Genomic_DNA"/>
</dbReference>
<reference evidence="1 2" key="1">
    <citation type="submission" date="2020-08" db="EMBL/GenBank/DDBJ databases">
        <title>Genomic Encyclopedia of Type Strains, Phase III (KMG-III): the genomes of soil and plant-associated and newly described type strains.</title>
        <authorList>
            <person name="Whitman W."/>
        </authorList>
    </citation>
    <scope>NUCLEOTIDE SEQUENCE [LARGE SCALE GENOMIC DNA]</scope>
    <source>
        <strain evidence="1 2">CECT 8803</strain>
    </source>
</reference>
<protein>
    <submittedName>
        <fullName evidence="1">Uncharacterized protein</fullName>
    </submittedName>
</protein>
<sequence length="121" mass="13143">MPRDGLNTSLRETLMGLARCRRTITYRDLAIVANVPSPCAIHSITVALEQMIREDAAAGRPLLAALVVSRSQPGLPGKGFFQLISELGLYDGPDHGTAAIEYHQEEVEMACAYWGEGDCLL</sequence>
<keyword evidence="2" id="KW-1185">Reference proteome</keyword>